<reference evidence="6 7" key="1">
    <citation type="submission" date="2016-06" db="EMBL/GenBank/DDBJ databases">
        <authorList>
            <person name="Kjaerup R.B."/>
            <person name="Dalgaard T.S."/>
            <person name="Juul-Madsen H.R."/>
        </authorList>
    </citation>
    <scope>NUCLEOTIDE SEQUENCE [LARGE SCALE GENOMIC DNA]</scope>
    <source>
        <strain evidence="6 7">373-A1</strain>
    </source>
</reference>
<dbReference type="GO" id="GO:0005524">
    <property type="term" value="F:ATP binding"/>
    <property type="evidence" value="ECO:0007669"/>
    <property type="project" value="UniProtKB-KW"/>
</dbReference>
<dbReference type="FunFam" id="3.40.50.300:FF:000134">
    <property type="entry name" value="Iron-enterobactin ABC transporter ATP-binding protein"/>
    <property type="match status" value="1"/>
</dbReference>
<dbReference type="Proteomes" id="UP000092714">
    <property type="component" value="Unassembled WGS sequence"/>
</dbReference>
<sequence>MDTSKKLVIENLSVNYDEKEILKNINIKLKPGETTILLGLNGAGKTTLLKTISGLVKYKNGKIKYDNNEFLKWSYKERGKLISYIPQYIHTNQNYMVEDVILMGITPYLGIFDMPSEEHYKMVDDILKKLNIFHLKNKCIGELSGGERRMIYLGRILMQECKILLLDEPNTFLDYVRQHDFFSFIDKFIKDNNLIALVTVHDINLALRYGDKIVILSDKSVVETIDCTKEGYEIKFVECVKRVYNRELELIYTKVGPMVVC</sequence>
<dbReference type="Pfam" id="PF00005">
    <property type="entry name" value="ABC_tran"/>
    <property type="match status" value="1"/>
</dbReference>
<evidence type="ECO:0000256" key="3">
    <source>
        <dbReference type="ARBA" id="ARBA00022741"/>
    </source>
</evidence>
<evidence type="ECO:0000256" key="4">
    <source>
        <dbReference type="ARBA" id="ARBA00022840"/>
    </source>
</evidence>
<accession>A0A1B8RUG6</accession>
<proteinExistence type="inferred from homology"/>
<dbReference type="OrthoDB" id="9799337at2"/>
<evidence type="ECO:0000313" key="6">
    <source>
        <dbReference type="EMBL" id="OBY12364.1"/>
    </source>
</evidence>
<dbReference type="PANTHER" id="PTHR42734:SF6">
    <property type="entry name" value="MOLYBDATE IMPORT ATP-BINDING PROTEIN MOLC"/>
    <property type="match status" value="1"/>
</dbReference>
<dbReference type="CDD" id="cd03214">
    <property type="entry name" value="ABC_Iron-Siderophores_B12_Hemin"/>
    <property type="match status" value="1"/>
</dbReference>
<dbReference type="GO" id="GO:0016887">
    <property type="term" value="F:ATP hydrolysis activity"/>
    <property type="evidence" value="ECO:0007669"/>
    <property type="project" value="InterPro"/>
</dbReference>
<dbReference type="InterPro" id="IPR003439">
    <property type="entry name" value="ABC_transporter-like_ATP-bd"/>
</dbReference>
<dbReference type="InterPro" id="IPR050153">
    <property type="entry name" value="Metal_Ion_Import_ABC"/>
</dbReference>
<protein>
    <submittedName>
        <fullName evidence="6">Iron ABC transporter ATP-binding protein</fullName>
    </submittedName>
</protein>
<evidence type="ECO:0000259" key="5">
    <source>
        <dbReference type="PROSITE" id="PS50893"/>
    </source>
</evidence>
<comment type="similarity">
    <text evidence="1">Belongs to the ABC transporter superfamily.</text>
</comment>
<feature type="domain" description="ABC transporter" evidence="5">
    <location>
        <begin position="7"/>
        <end position="243"/>
    </location>
</feature>
<dbReference type="eggNOG" id="COG1120">
    <property type="taxonomic scope" value="Bacteria"/>
</dbReference>
<dbReference type="SUPFAM" id="SSF52540">
    <property type="entry name" value="P-loop containing nucleoside triphosphate hydrolases"/>
    <property type="match status" value="1"/>
</dbReference>
<dbReference type="SMART" id="SM00382">
    <property type="entry name" value="AAA"/>
    <property type="match status" value="1"/>
</dbReference>
<organism evidence="6 7">
    <name type="scientific">Clostridium paraputrificum</name>
    <dbReference type="NCBI Taxonomy" id="29363"/>
    <lineage>
        <taxon>Bacteria</taxon>
        <taxon>Bacillati</taxon>
        <taxon>Bacillota</taxon>
        <taxon>Clostridia</taxon>
        <taxon>Eubacteriales</taxon>
        <taxon>Clostridiaceae</taxon>
        <taxon>Clostridium</taxon>
    </lineage>
</organism>
<dbReference type="PANTHER" id="PTHR42734">
    <property type="entry name" value="METAL TRANSPORT SYSTEM ATP-BINDING PROTEIN TM_0124-RELATED"/>
    <property type="match status" value="1"/>
</dbReference>
<keyword evidence="4 6" id="KW-0067">ATP-binding</keyword>
<dbReference type="EMBL" id="MAPZ01000009">
    <property type="protein sequence ID" value="OBY12364.1"/>
    <property type="molecule type" value="Genomic_DNA"/>
</dbReference>
<keyword evidence="7" id="KW-1185">Reference proteome</keyword>
<dbReference type="Gene3D" id="3.40.50.300">
    <property type="entry name" value="P-loop containing nucleotide triphosphate hydrolases"/>
    <property type="match status" value="1"/>
</dbReference>
<evidence type="ECO:0000313" key="7">
    <source>
        <dbReference type="Proteomes" id="UP000092714"/>
    </source>
</evidence>
<dbReference type="InterPro" id="IPR003593">
    <property type="entry name" value="AAA+_ATPase"/>
</dbReference>
<evidence type="ECO:0000256" key="2">
    <source>
        <dbReference type="ARBA" id="ARBA00022448"/>
    </source>
</evidence>
<keyword evidence="2" id="KW-0813">Transport</keyword>
<dbReference type="PROSITE" id="PS50893">
    <property type="entry name" value="ABC_TRANSPORTER_2"/>
    <property type="match status" value="1"/>
</dbReference>
<evidence type="ECO:0000256" key="1">
    <source>
        <dbReference type="ARBA" id="ARBA00005417"/>
    </source>
</evidence>
<gene>
    <name evidence="6" type="ORF">CP373A1_01860</name>
</gene>
<name>A0A1B8RUG6_9CLOT</name>
<dbReference type="InterPro" id="IPR027417">
    <property type="entry name" value="P-loop_NTPase"/>
</dbReference>
<comment type="caution">
    <text evidence="6">The sequence shown here is derived from an EMBL/GenBank/DDBJ whole genome shotgun (WGS) entry which is preliminary data.</text>
</comment>
<dbReference type="RefSeq" id="WP_055253611.1">
    <property type="nucleotide sequence ID" value="NZ_CAXSZC010000003.1"/>
</dbReference>
<keyword evidence="3" id="KW-0547">Nucleotide-binding</keyword>
<dbReference type="AlphaFoldDB" id="A0A1B8RUG6"/>